<protein>
    <recommendedName>
        <fullName evidence="1">Calcineurin-like phosphoesterase domain-containing protein</fullName>
    </recommendedName>
</protein>
<dbReference type="InterPro" id="IPR024654">
    <property type="entry name" value="Calcineurin-like_PHP_lpxH"/>
</dbReference>
<evidence type="ECO:0000259" key="1">
    <source>
        <dbReference type="Pfam" id="PF12850"/>
    </source>
</evidence>
<dbReference type="PANTHER" id="PTHR42850:SF2">
    <property type="entry name" value="BLL5683 PROTEIN"/>
    <property type="match status" value="1"/>
</dbReference>
<dbReference type="PANTHER" id="PTHR42850">
    <property type="entry name" value="METALLOPHOSPHOESTERASE"/>
    <property type="match status" value="1"/>
</dbReference>
<organism evidence="2 3">
    <name type="scientific">Paenibacillus allorhizosphaerae</name>
    <dbReference type="NCBI Taxonomy" id="2849866"/>
    <lineage>
        <taxon>Bacteria</taxon>
        <taxon>Bacillati</taxon>
        <taxon>Bacillota</taxon>
        <taxon>Bacilli</taxon>
        <taxon>Bacillales</taxon>
        <taxon>Paenibacillaceae</taxon>
        <taxon>Paenibacillus</taxon>
    </lineage>
</organism>
<evidence type="ECO:0000313" key="2">
    <source>
        <dbReference type="EMBL" id="CAG7644522.1"/>
    </source>
</evidence>
<dbReference type="EMBL" id="CAJVCE010000008">
    <property type="protein sequence ID" value="CAG7644522.1"/>
    <property type="molecule type" value="Genomic_DNA"/>
</dbReference>
<dbReference type="Proteomes" id="UP000730618">
    <property type="component" value="Unassembled WGS sequence"/>
</dbReference>
<dbReference type="PIRSF" id="PIRSF000883">
    <property type="entry name" value="Pesterase_MJ0912"/>
    <property type="match status" value="1"/>
</dbReference>
<evidence type="ECO:0000313" key="3">
    <source>
        <dbReference type="Proteomes" id="UP000730618"/>
    </source>
</evidence>
<keyword evidence="3" id="KW-1185">Reference proteome</keyword>
<sequence length="255" mass="28691">MKIAAISDMHGNIVALDAVLRDIETQSVDTVICLGDIAYKGPAPSECIRKIRELHIPCVYGNTDLYLLEAAGHTCNGSSSTSQPAAAHPYLTWHTDRMDQADLTYLLHLPMEYRIESDGQSFLFVHGTPKDCNAAIRPGDTMEHLAKHIDEVQADWIIMGHIHTPFLFRSHQKAFVNTGAVGFSLDGDWRASYTILDTADGSLSFRKVEYDIDKIVSIAKETKFCFSPEWYGDALKKGWWEPIPYERRTAIDRFP</sequence>
<reference evidence="2 3" key="1">
    <citation type="submission" date="2021-06" db="EMBL/GenBank/DDBJ databases">
        <authorList>
            <person name="Criscuolo A."/>
        </authorList>
    </citation>
    <scope>NUCLEOTIDE SEQUENCE [LARGE SCALE GENOMIC DNA]</scope>
    <source>
        <strain evidence="3">CIP 111802</strain>
    </source>
</reference>
<feature type="domain" description="Calcineurin-like phosphoesterase" evidence="1">
    <location>
        <begin position="1"/>
        <end position="200"/>
    </location>
</feature>
<proteinExistence type="predicted"/>
<comment type="caution">
    <text evidence="2">The sequence shown here is derived from an EMBL/GenBank/DDBJ whole genome shotgun (WGS) entry which is preliminary data.</text>
</comment>
<gene>
    <name evidence="2" type="ORF">PAECIP111802_03294</name>
</gene>
<name>A0ABM8VIV8_9BACL</name>
<dbReference type="InterPro" id="IPR050126">
    <property type="entry name" value="Ap4A_hydrolase"/>
</dbReference>
<dbReference type="InterPro" id="IPR011152">
    <property type="entry name" value="Pesterase_MJ0912"/>
</dbReference>
<dbReference type="RefSeq" id="WP_218099603.1">
    <property type="nucleotide sequence ID" value="NZ_CAJVCE010000008.1"/>
</dbReference>
<accession>A0ABM8VIV8</accession>
<dbReference type="Pfam" id="PF12850">
    <property type="entry name" value="Metallophos_2"/>
    <property type="match status" value="1"/>
</dbReference>